<dbReference type="CDD" id="cd00383">
    <property type="entry name" value="trans_reg_C"/>
    <property type="match status" value="1"/>
</dbReference>
<keyword evidence="2" id="KW-0902">Two-component regulatory system</keyword>
<gene>
    <name evidence="8" type="ORF">D3876_03810</name>
</gene>
<evidence type="ECO:0000259" key="6">
    <source>
        <dbReference type="PROSITE" id="PS50110"/>
    </source>
</evidence>
<dbReference type="SUPFAM" id="SSF46894">
    <property type="entry name" value="C-terminal effector domain of the bipartite response regulators"/>
    <property type="match status" value="1"/>
</dbReference>
<dbReference type="Proteomes" id="UP000286100">
    <property type="component" value="Unassembled WGS sequence"/>
</dbReference>
<dbReference type="EMBL" id="QYUM01000002">
    <property type="protein sequence ID" value="RJF94224.1"/>
    <property type="molecule type" value="Genomic_DNA"/>
</dbReference>
<dbReference type="InterPro" id="IPR039420">
    <property type="entry name" value="WalR-like"/>
</dbReference>
<evidence type="ECO:0000256" key="2">
    <source>
        <dbReference type="ARBA" id="ARBA00023012"/>
    </source>
</evidence>
<keyword evidence="1 4" id="KW-0597">Phosphoprotein</keyword>
<dbReference type="InterPro" id="IPR001789">
    <property type="entry name" value="Sig_transdc_resp-reg_receiver"/>
</dbReference>
<protein>
    <submittedName>
        <fullName evidence="8">DNA-binding response regulator</fullName>
    </submittedName>
</protein>
<feature type="modified residue" description="4-aspartylphosphate" evidence="4">
    <location>
        <position position="51"/>
    </location>
</feature>
<dbReference type="InterPro" id="IPR001867">
    <property type="entry name" value="OmpR/PhoB-type_DNA-bd"/>
</dbReference>
<dbReference type="InterPro" id="IPR011006">
    <property type="entry name" value="CheY-like_superfamily"/>
</dbReference>
<evidence type="ECO:0000256" key="3">
    <source>
        <dbReference type="ARBA" id="ARBA00023125"/>
    </source>
</evidence>
<dbReference type="AlphaFoldDB" id="A0A418WSJ6"/>
<accession>A0A418WSJ6</accession>
<dbReference type="SMART" id="SM00862">
    <property type="entry name" value="Trans_reg_C"/>
    <property type="match status" value="1"/>
</dbReference>
<dbReference type="Gene3D" id="1.10.10.10">
    <property type="entry name" value="Winged helix-like DNA-binding domain superfamily/Winged helix DNA-binding domain"/>
    <property type="match status" value="1"/>
</dbReference>
<sequence length="238" mass="26600">MRIAIVEDDADYREYAKSLLRGAGYIVHGFERAAAFMKQFRQDTFDLVLIDWNMPDVSGFELVKWIRGECGSRVPIVMVTSRTEVDDIVAGLQAGADDYITKPVEGAVLLARLSALGRRSYPSDPPGPVQSFGEFDFNLPAEELRIAGEAVALTSKEFNLALTLFSNLSRPLSRNYLLEAVWGRNPDLPTRTLDSHISKIRTKLGLRPDRGFRLTPIYSYGYRLEAMIDAPPVISEAQ</sequence>
<keyword evidence="9" id="KW-1185">Reference proteome</keyword>
<evidence type="ECO:0000313" key="8">
    <source>
        <dbReference type="EMBL" id="RJF94224.1"/>
    </source>
</evidence>
<comment type="caution">
    <text evidence="8">The sequence shown here is derived from an EMBL/GenBank/DDBJ whole genome shotgun (WGS) entry which is preliminary data.</text>
</comment>
<dbReference type="Gene3D" id="3.40.50.2300">
    <property type="match status" value="1"/>
</dbReference>
<dbReference type="Pfam" id="PF00486">
    <property type="entry name" value="Trans_reg_C"/>
    <property type="match status" value="1"/>
</dbReference>
<evidence type="ECO:0000256" key="1">
    <source>
        <dbReference type="ARBA" id="ARBA00022553"/>
    </source>
</evidence>
<dbReference type="InterPro" id="IPR016032">
    <property type="entry name" value="Sig_transdc_resp-reg_C-effctor"/>
</dbReference>
<evidence type="ECO:0000313" key="9">
    <source>
        <dbReference type="Proteomes" id="UP000286100"/>
    </source>
</evidence>
<organism evidence="8 9">
    <name type="scientific">Sphingomonas cavernae</name>
    <dbReference type="NCBI Taxonomy" id="2320861"/>
    <lineage>
        <taxon>Bacteria</taxon>
        <taxon>Pseudomonadati</taxon>
        <taxon>Pseudomonadota</taxon>
        <taxon>Alphaproteobacteria</taxon>
        <taxon>Sphingomonadales</taxon>
        <taxon>Sphingomonadaceae</taxon>
        <taxon>Sphingomonas</taxon>
    </lineage>
</organism>
<dbReference type="PROSITE" id="PS50110">
    <property type="entry name" value="RESPONSE_REGULATORY"/>
    <property type="match status" value="1"/>
</dbReference>
<dbReference type="GO" id="GO:0005829">
    <property type="term" value="C:cytosol"/>
    <property type="evidence" value="ECO:0007669"/>
    <property type="project" value="TreeGrafter"/>
</dbReference>
<name>A0A418WSJ6_9SPHN</name>
<feature type="domain" description="OmpR/PhoB-type" evidence="7">
    <location>
        <begin position="127"/>
        <end position="226"/>
    </location>
</feature>
<feature type="DNA-binding region" description="OmpR/PhoB-type" evidence="5">
    <location>
        <begin position="127"/>
        <end position="226"/>
    </location>
</feature>
<evidence type="ECO:0000259" key="7">
    <source>
        <dbReference type="PROSITE" id="PS51755"/>
    </source>
</evidence>
<dbReference type="OrthoDB" id="9802426at2"/>
<dbReference type="GO" id="GO:0006355">
    <property type="term" value="P:regulation of DNA-templated transcription"/>
    <property type="evidence" value="ECO:0007669"/>
    <property type="project" value="InterPro"/>
</dbReference>
<dbReference type="GO" id="GO:0032993">
    <property type="term" value="C:protein-DNA complex"/>
    <property type="evidence" value="ECO:0007669"/>
    <property type="project" value="TreeGrafter"/>
</dbReference>
<feature type="domain" description="Response regulatory" evidence="6">
    <location>
        <begin position="2"/>
        <end position="117"/>
    </location>
</feature>
<evidence type="ECO:0000256" key="5">
    <source>
        <dbReference type="PROSITE-ProRule" id="PRU01091"/>
    </source>
</evidence>
<dbReference type="Gene3D" id="6.10.250.690">
    <property type="match status" value="1"/>
</dbReference>
<dbReference type="InterPro" id="IPR036388">
    <property type="entry name" value="WH-like_DNA-bd_sf"/>
</dbReference>
<proteinExistence type="predicted"/>
<dbReference type="Pfam" id="PF00072">
    <property type="entry name" value="Response_reg"/>
    <property type="match status" value="1"/>
</dbReference>
<dbReference type="SMART" id="SM00448">
    <property type="entry name" value="REC"/>
    <property type="match status" value="1"/>
</dbReference>
<dbReference type="PANTHER" id="PTHR48111:SF40">
    <property type="entry name" value="PHOSPHATE REGULON TRANSCRIPTIONAL REGULATORY PROTEIN PHOB"/>
    <property type="match status" value="1"/>
</dbReference>
<dbReference type="GO" id="GO:0000156">
    <property type="term" value="F:phosphorelay response regulator activity"/>
    <property type="evidence" value="ECO:0007669"/>
    <property type="project" value="TreeGrafter"/>
</dbReference>
<dbReference type="SUPFAM" id="SSF52172">
    <property type="entry name" value="CheY-like"/>
    <property type="match status" value="1"/>
</dbReference>
<dbReference type="RefSeq" id="WP_119760999.1">
    <property type="nucleotide sequence ID" value="NZ_QYUM01000002.1"/>
</dbReference>
<keyword evidence="3 5" id="KW-0238">DNA-binding</keyword>
<evidence type="ECO:0000256" key="4">
    <source>
        <dbReference type="PROSITE-ProRule" id="PRU00169"/>
    </source>
</evidence>
<dbReference type="PANTHER" id="PTHR48111">
    <property type="entry name" value="REGULATOR OF RPOS"/>
    <property type="match status" value="1"/>
</dbReference>
<dbReference type="GO" id="GO:0000976">
    <property type="term" value="F:transcription cis-regulatory region binding"/>
    <property type="evidence" value="ECO:0007669"/>
    <property type="project" value="TreeGrafter"/>
</dbReference>
<dbReference type="CDD" id="cd17574">
    <property type="entry name" value="REC_OmpR"/>
    <property type="match status" value="1"/>
</dbReference>
<reference evidence="8 9" key="1">
    <citation type="submission" date="2018-09" db="EMBL/GenBank/DDBJ databases">
        <authorList>
            <person name="Zhu H."/>
        </authorList>
    </citation>
    <scope>NUCLEOTIDE SEQUENCE [LARGE SCALE GENOMIC DNA]</scope>
    <source>
        <strain evidence="8 9">K2R01-6</strain>
    </source>
</reference>
<dbReference type="PROSITE" id="PS51755">
    <property type="entry name" value="OMPR_PHOB"/>
    <property type="match status" value="1"/>
</dbReference>